<dbReference type="EMBL" id="JAAAJB010000237">
    <property type="protein sequence ID" value="KAG0260803.1"/>
    <property type="molecule type" value="Genomic_DNA"/>
</dbReference>
<accession>A0A9P6U5P3</accession>
<keyword evidence="5" id="KW-1185">Reference proteome</keyword>
<dbReference type="InterPro" id="IPR042460">
    <property type="entry name" value="DCN1-like_PONY"/>
</dbReference>
<evidence type="ECO:0000256" key="1">
    <source>
        <dbReference type="RuleBase" id="RU410713"/>
    </source>
</evidence>
<dbReference type="PANTHER" id="PTHR12281">
    <property type="entry name" value="RP42 RELATED"/>
    <property type="match status" value="1"/>
</dbReference>
<dbReference type="GO" id="GO:0000151">
    <property type="term" value="C:ubiquitin ligase complex"/>
    <property type="evidence" value="ECO:0007669"/>
    <property type="project" value="TreeGrafter"/>
</dbReference>
<comment type="function">
    <text evidence="1">Neddylation of cullins play an essential role in the regulation of SCF-type complexes activity.</text>
</comment>
<dbReference type="GO" id="GO:0097602">
    <property type="term" value="F:cullin family protein binding"/>
    <property type="evidence" value="ECO:0007669"/>
    <property type="project" value="TreeGrafter"/>
</dbReference>
<dbReference type="PROSITE" id="PS51229">
    <property type="entry name" value="DCUN1"/>
    <property type="match status" value="1"/>
</dbReference>
<dbReference type="Gene3D" id="1.10.238.10">
    <property type="entry name" value="EF-hand"/>
    <property type="match status" value="1"/>
</dbReference>
<name>A0A9P6U5P3_9FUNG</name>
<dbReference type="InterPro" id="IPR014764">
    <property type="entry name" value="DCN-prot"/>
</dbReference>
<evidence type="ECO:0000313" key="4">
    <source>
        <dbReference type="EMBL" id="KAG0260803.1"/>
    </source>
</evidence>
<dbReference type="OrthoDB" id="27198at2759"/>
<evidence type="ECO:0000256" key="2">
    <source>
        <dbReference type="SAM" id="MobiDB-lite"/>
    </source>
</evidence>
<comment type="caution">
    <text evidence="4">The sequence shown here is derived from an EMBL/GenBank/DDBJ whole genome shotgun (WGS) entry which is preliminary data.</text>
</comment>
<dbReference type="GO" id="GO:0031624">
    <property type="term" value="F:ubiquitin conjugating enzyme binding"/>
    <property type="evidence" value="ECO:0007669"/>
    <property type="project" value="TreeGrafter"/>
</dbReference>
<organism evidence="4 5">
    <name type="scientific">Actinomortierella ambigua</name>
    <dbReference type="NCBI Taxonomy" id="1343610"/>
    <lineage>
        <taxon>Eukaryota</taxon>
        <taxon>Fungi</taxon>
        <taxon>Fungi incertae sedis</taxon>
        <taxon>Mucoromycota</taxon>
        <taxon>Mortierellomycotina</taxon>
        <taxon>Mortierellomycetes</taxon>
        <taxon>Mortierellales</taxon>
        <taxon>Mortierellaceae</taxon>
        <taxon>Actinomortierella</taxon>
    </lineage>
</organism>
<evidence type="ECO:0000259" key="3">
    <source>
        <dbReference type="PROSITE" id="PS51229"/>
    </source>
</evidence>
<feature type="compositionally biased region" description="Low complexity" evidence="2">
    <location>
        <begin position="29"/>
        <end position="40"/>
    </location>
</feature>
<dbReference type="GO" id="GO:0032182">
    <property type="term" value="F:ubiquitin-like protein binding"/>
    <property type="evidence" value="ECO:0007669"/>
    <property type="project" value="TreeGrafter"/>
</dbReference>
<proteinExistence type="predicted"/>
<feature type="region of interest" description="Disordered" evidence="2">
    <location>
        <begin position="1"/>
        <end position="56"/>
    </location>
</feature>
<protein>
    <recommendedName>
        <fullName evidence="1">Defective in cullin neddylation protein</fullName>
    </recommendedName>
</protein>
<feature type="domain" description="DCUN1" evidence="3">
    <location>
        <begin position="61"/>
        <end position="254"/>
    </location>
</feature>
<gene>
    <name evidence="4" type="primary">DCUN1D4</name>
    <name evidence="4" type="ORF">DFQ27_003321</name>
</gene>
<dbReference type="Pfam" id="PF03556">
    <property type="entry name" value="Cullin_binding"/>
    <property type="match status" value="1"/>
</dbReference>
<dbReference type="GO" id="GO:0045116">
    <property type="term" value="P:protein neddylation"/>
    <property type="evidence" value="ECO:0007669"/>
    <property type="project" value="TreeGrafter"/>
</dbReference>
<dbReference type="PANTHER" id="PTHR12281:SF12">
    <property type="entry name" value="DEFECTIVE IN CULLIN NEDDYLATION PROTEIN"/>
    <property type="match status" value="1"/>
</dbReference>
<dbReference type="InterPro" id="IPR005176">
    <property type="entry name" value="PONY_dom"/>
</dbReference>
<evidence type="ECO:0000313" key="5">
    <source>
        <dbReference type="Proteomes" id="UP000807716"/>
    </source>
</evidence>
<dbReference type="AlphaFoldDB" id="A0A9P6U5P3"/>
<reference evidence="4" key="1">
    <citation type="journal article" date="2020" name="Fungal Divers.">
        <title>Resolving the Mortierellaceae phylogeny through synthesis of multi-gene phylogenetics and phylogenomics.</title>
        <authorList>
            <person name="Vandepol N."/>
            <person name="Liber J."/>
            <person name="Desiro A."/>
            <person name="Na H."/>
            <person name="Kennedy M."/>
            <person name="Barry K."/>
            <person name="Grigoriev I.V."/>
            <person name="Miller A.N."/>
            <person name="O'Donnell K."/>
            <person name="Stajich J.E."/>
            <person name="Bonito G."/>
        </authorList>
    </citation>
    <scope>NUCLEOTIDE SEQUENCE</scope>
    <source>
        <strain evidence="4">BC1065</strain>
    </source>
</reference>
<sequence>MPPKRKTAPAGSAEENGTSKTKGGRAKAAKTAATTTTNGVTKGGRSRKAKAVEAEEEPAEFNEARCLEWFKSYTGLEDEDFGAHQIGPNGISKLCDDIGISLAAIDILVLAHKLEADTMPIFKEDEWTKGMKKLEVDSSKKLKVRLQELVTKLKEPQEFKGFYRYVFMFVKDSEQKCMAIDTAIGILGTVLGDRRHVKSFLEFLEEKRPIKVINRDQWYSLLDFTESVAEDFSDYDETNSAWPVLFDDYIEWKRKSA</sequence>
<dbReference type="Gene3D" id="1.10.238.200">
    <property type="entry name" value="Cullin, PONY binding domain"/>
    <property type="match status" value="1"/>
</dbReference>
<dbReference type="Proteomes" id="UP000807716">
    <property type="component" value="Unassembled WGS sequence"/>
</dbReference>